<dbReference type="CDD" id="cd02953">
    <property type="entry name" value="DsbDgamma"/>
    <property type="match status" value="1"/>
</dbReference>
<feature type="chain" id="PRO_5045416116" evidence="9">
    <location>
        <begin position="25"/>
        <end position="691"/>
    </location>
</feature>
<dbReference type="InterPro" id="IPR017937">
    <property type="entry name" value="Thioredoxin_CS"/>
</dbReference>
<evidence type="ECO:0000256" key="1">
    <source>
        <dbReference type="ARBA" id="ARBA00004651"/>
    </source>
</evidence>
<dbReference type="InterPro" id="IPR013766">
    <property type="entry name" value="Thioredoxin_domain"/>
</dbReference>
<keyword evidence="7" id="KW-0676">Redox-active center</keyword>
<comment type="subcellular location">
    <subcellularLocation>
        <location evidence="1">Cell membrane</location>
        <topology evidence="1">Multi-pass membrane protein</topology>
    </subcellularLocation>
</comment>
<dbReference type="SUPFAM" id="SSF52833">
    <property type="entry name" value="Thioredoxin-like"/>
    <property type="match status" value="1"/>
</dbReference>
<evidence type="ECO:0000256" key="2">
    <source>
        <dbReference type="ARBA" id="ARBA00022475"/>
    </source>
</evidence>
<protein>
    <submittedName>
        <fullName evidence="11">Protein-disulfide reductase DsbD family protein</fullName>
    </submittedName>
</protein>
<feature type="transmembrane region" description="Helical" evidence="8">
    <location>
        <begin position="500"/>
        <end position="517"/>
    </location>
</feature>
<accession>A0ABV6ZYM7</accession>
<dbReference type="Gene3D" id="3.40.30.10">
    <property type="entry name" value="Glutaredoxin"/>
    <property type="match status" value="1"/>
</dbReference>
<keyword evidence="5 8" id="KW-1133">Transmembrane helix</keyword>
<organism evidence="11 12">
    <name type="scientific">Hyphobacterium vulgare</name>
    <dbReference type="NCBI Taxonomy" id="1736751"/>
    <lineage>
        <taxon>Bacteria</taxon>
        <taxon>Pseudomonadati</taxon>
        <taxon>Pseudomonadota</taxon>
        <taxon>Alphaproteobacteria</taxon>
        <taxon>Maricaulales</taxon>
        <taxon>Maricaulaceae</taxon>
        <taxon>Hyphobacterium</taxon>
    </lineage>
</organism>
<dbReference type="Pfam" id="PF02683">
    <property type="entry name" value="DsbD_TM"/>
    <property type="match status" value="1"/>
</dbReference>
<dbReference type="PANTHER" id="PTHR32234">
    <property type="entry name" value="THIOL:DISULFIDE INTERCHANGE PROTEIN DSBD"/>
    <property type="match status" value="1"/>
</dbReference>
<evidence type="ECO:0000313" key="11">
    <source>
        <dbReference type="EMBL" id="MFC2926458.1"/>
    </source>
</evidence>
<dbReference type="InterPro" id="IPR028250">
    <property type="entry name" value="DsbDN"/>
</dbReference>
<gene>
    <name evidence="11" type="ORF">ACFOOR_10115</name>
</gene>
<dbReference type="PANTHER" id="PTHR32234:SF3">
    <property type="entry name" value="SUPPRESSION OF COPPER SENSITIVITY PROTEIN"/>
    <property type="match status" value="1"/>
</dbReference>
<evidence type="ECO:0000256" key="3">
    <source>
        <dbReference type="ARBA" id="ARBA00022692"/>
    </source>
</evidence>
<name>A0ABV6ZYM7_9PROT</name>
<dbReference type="RefSeq" id="WP_343164250.1">
    <property type="nucleotide sequence ID" value="NZ_JBHRSV010000019.1"/>
</dbReference>
<feature type="transmembrane region" description="Helical" evidence="8">
    <location>
        <begin position="299"/>
        <end position="325"/>
    </location>
</feature>
<keyword evidence="3 8" id="KW-0812">Transmembrane</keyword>
<dbReference type="PROSITE" id="PS51352">
    <property type="entry name" value="THIOREDOXIN_2"/>
    <property type="match status" value="1"/>
</dbReference>
<dbReference type="Pfam" id="PF11412">
    <property type="entry name" value="DsbD_N"/>
    <property type="match status" value="1"/>
</dbReference>
<keyword evidence="9" id="KW-0732">Signal</keyword>
<dbReference type="PROSITE" id="PS00194">
    <property type="entry name" value="THIOREDOXIN_1"/>
    <property type="match status" value="1"/>
</dbReference>
<feature type="transmembrane region" description="Helical" evidence="8">
    <location>
        <begin position="523"/>
        <end position="542"/>
    </location>
</feature>
<reference evidence="12" key="1">
    <citation type="journal article" date="2019" name="Int. J. Syst. Evol. Microbiol.">
        <title>The Global Catalogue of Microorganisms (GCM) 10K type strain sequencing project: providing services to taxonomists for standard genome sequencing and annotation.</title>
        <authorList>
            <consortium name="The Broad Institute Genomics Platform"/>
            <consortium name="The Broad Institute Genome Sequencing Center for Infectious Disease"/>
            <person name="Wu L."/>
            <person name="Ma J."/>
        </authorList>
    </citation>
    <scope>NUCLEOTIDE SEQUENCE [LARGE SCALE GENOMIC DNA]</scope>
    <source>
        <strain evidence="12">KCTC 52487</strain>
    </source>
</reference>
<feature type="domain" description="Thioredoxin" evidence="10">
    <location>
        <begin position="559"/>
        <end position="691"/>
    </location>
</feature>
<evidence type="ECO:0000256" key="7">
    <source>
        <dbReference type="ARBA" id="ARBA00023284"/>
    </source>
</evidence>
<keyword evidence="4" id="KW-0201">Cytochrome c-type biogenesis</keyword>
<evidence type="ECO:0000313" key="12">
    <source>
        <dbReference type="Proteomes" id="UP001595379"/>
    </source>
</evidence>
<evidence type="ECO:0000256" key="5">
    <source>
        <dbReference type="ARBA" id="ARBA00022989"/>
    </source>
</evidence>
<feature type="transmembrane region" description="Helical" evidence="8">
    <location>
        <begin position="424"/>
        <end position="445"/>
    </location>
</feature>
<dbReference type="EMBL" id="JBHRSV010000019">
    <property type="protein sequence ID" value="MFC2926458.1"/>
    <property type="molecule type" value="Genomic_DNA"/>
</dbReference>
<feature type="signal peptide" evidence="9">
    <location>
        <begin position="1"/>
        <end position="24"/>
    </location>
</feature>
<dbReference type="InterPro" id="IPR036249">
    <property type="entry name" value="Thioredoxin-like_sf"/>
</dbReference>
<evidence type="ECO:0000256" key="4">
    <source>
        <dbReference type="ARBA" id="ARBA00022748"/>
    </source>
</evidence>
<dbReference type="InterPro" id="IPR035671">
    <property type="entry name" value="DsbD_gamma"/>
</dbReference>
<feature type="transmembrane region" description="Helical" evidence="8">
    <location>
        <begin position="457"/>
        <end position="480"/>
    </location>
</feature>
<dbReference type="Proteomes" id="UP001595379">
    <property type="component" value="Unassembled WGS sequence"/>
</dbReference>
<keyword evidence="6 8" id="KW-0472">Membrane</keyword>
<proteinExistence type="predicted"/>
<evidence type="ECO:0000256" key="9">
    <source>
        <dbReference type="SAM" id="SignalP"/>
    </source>
</evidence>
<evidence type="ECO:0000256" key="8">
    <source>
        <dbReference type="SAM" id="Phobius"/>
    </source>
</evidence>
<feature type="transmembrane region" description="Helical" evidence="8">
    <location>
        <begin position="346"/>
        <end position="370"/>
    </location>
</feature>
<evidence type="ECO:0000259" key="10">
    <source>
        <dbReference type="PROSITE" id="PS51352"/>
    </source>
</evidence>
<keyword evidence="12" id="KW-1185">Reference proteome</keyword>
<sequence>MTRLPEIAGLAAGLLLAFTGRAEAQMPCPADPMVEASLIADHQSVVPGQTFTAGLRLVMPEGWHTYWRNPGDSGEATQIVWDLPESVSAGAFTWPAPEVFPFGPLANYGYAWDVVLPVELTVAEDARPGPLLISGEARWLVCEDICVPECAQVSAFLEIGDEAAPDRRGAGLIARALEQSPQADETVEAALERAGDEVIVTLTGLDTDAIRNARYFPYSAMVLDHAAAQTVSTEAGGIAIRTAVSGRGTGNENGEGIIAFETRVDGRWVQRAVEIDPRRGQLFEVEGVVAAAPVSLGGLAWSLVLAVLGGLILNLMPCVFPVLSIKALGFVQRAHGHEAELRRHGLIFLAGVLSAFVGLALVLAFVKAAGGTVGWGFQLQSPLIVAILALVMLAIGLNLLGVFEIGTSLQGLGGKWASAEGDAGAFMTGLLAVVVAAPCIGPFAAGALGLALAQPGYFIVAVSAAMGLGLALPYLILSFFPSLLRFLPKPGAWMIRFKQFLAFPMMGAAVWLVWVLSFQAGSAGVLFVLIAALSFGFIVWALKESGVLGKVAAVFGALALIGSLAAVTQADVPSIEQRAQAWSPARVAELRAEGTPIFVEFTAAWCVSCQVNKQVTLNSGAVRQAFERTGVVELVADWTNHDDAIAREIRSHGAAGVPLYVVYPADGGEPVVLPPVISPDMIVEALETAAG</sequence>
<keyword evidence="2" id="KW-1003">Cell membrane</keyword>
<evidence type="ECO:0000256" key="6">
    <source>
        <dbReference type="ARBA" id="ARBA00023136"/>
    </source>
</evidence>
<comment type="caution">
    <text evidence="11">The sequence shown here is derived from an EMBL/GenBank/DDBJ whole genome shotgun (WGS) entry which is preliminary data.</text>
</comment>
<feature type="transmembrane region" description="Helical" evidence="8">
    <location>
        <begin position="547"/>
        <end position="567"/>
    </location>
</feature>
<dbReference type="Pfam" id="PF13899">
    <property type="entry name" value="Thioredoxin_7"/>
    <property type="match status" value="1"/>
</dbReference>
<dbReference type="InterPro" id="IPR003834">
    <property type="entry name" value="Cyt_c_assmbl_TM_dom"/>
</dbReference>
<feature type="transmembrane region" description="Helical" evidence="8">
    <location>
        <begin position="382"/>
        <end position="403"/>
    </location>
</feature>